<evidence type="ECO:0000256" key="9">
    <source>
        <dbReference type="ARBA" id="ARBA00022801"/>
    </source>
</evidence>
<evidence type="ECO:0000256" key="4">
    <source>
        <dbReference type="ARBA" id="ARBA00022490"/>
    </source>
</evidence>
<evidence type="ECO:0000256" key="6">
    <source>
        <dbReference type="ARBA" id="ARBA00022670"/>
    </source>
</evidence>
<feature type="region of interest" description="Disordered" evidence="17">
    <location>
        <begin position="235"/>
        <end position="278"/>
    </location>
</feature>
<evidence type="ECO:0000256" key="15">
    <source>
        <dbReference type="ARBA" id="ARBA00068172"/>
    </source>
</evidence>
<evidence type="ECO:0000259" key="19">
    <source>
        <dbReference type="PROSITE" id="PS50207"/>
    </source>
</evidence>
<reference evidence="21" key="2">
    <citation type="submission" date="2013-03" db="EMBL/GenBank/DDBJ databases">
        <authorList>
            <person name="Ming X.Z."/>
            <person name="Fa Q.F."/>
        </authorList>
    </citation>
    <scope>NUCLEOTIDE SEQUENCE</scope>
</reference>
<dbReference type="GO" id="GO:0005634">
    <property type="term" value="C:nucleus"/>
    <property type="evidence" value="ECO:0007669"/>
    <property type="project" value="UniProtKB-SubCell"/>
</dbReference>
<evidence type="ECO:0000256" key="2">
    <source>
        <dbReference type="ARBA" id="ARBA00004496"/>
    </source>
</evidence>
<evidence type="ECO:0000313" key="21">
    <source>
        <dbReference type="EMBL" id="AHB50667.1"/>
    </source>
</evidence>
<evidence type="ECO:0000256" key="5">
    <source>
        <dbReference type="ARBA" id="ARBA00022553"/>
    </source>
</evidence>
<sequence length="557" mass="63469">MKMTHPGDFRAILLDIDAHLDSKDLELLKFLCKDVVSFSVLDKCRRCLDVFANLEQKGKLKEQDSKYLQECFHYMQRKDLIRKLSGNPQQLENRIRADGPNYLTEFRILLFDIAEDCGKDELEKMKFYSRTTLHLPKKMVDKVRSCLDLFNVLEKEEKITVIDVKTLEQLIKTTGDEELLEFLYQYKNRNLVSSPTDEMNAVPGMKLDMHINHFPNTTAAVVPQAHQEPVQNLAVQSEGSNPQMDVYPSLTSMNPPAQDAMDTMMSRQQSPTQSSEENLDSYDDMFHFYKMTSKPRGYCVIINNKIFHGGRNLGERKGTDIDEEKLKDVFGNHLEFKVEVCRNATSAEIMRICQEYSQKDHRRFDCLVFCILSHGSTGAVYGTDSNSVQIKDITACFTASSCPTLAEKPKLFFFQACQGLTHQSGLHTIGTTRNVNPNIQTDVMQEPPRSEVNPSDNQTSSAHKMIPDESDFLLGYATVPGYVSYRSRSQGSFYINILAEKLKKYALGPRGHDLVSILVSVNNAVSELHYSNEDGHVFKQVPAPQFTLRRKVQFDKC</sequence>
<dbReference type="GO" id="GO:0005886">
    <property type="term" value="C:plasma membrane"/>
    <property type="evidence" value="ECO:0007669"/>
    <property type="project" value="UniProtKB-ARBA"/>
</dbReference>
<dbReference type="InterPro" id="IPR002138">
    <property type="entry name" value="Pept_C14_p10"/>
</dbReference>
<evidence type="ECO:0000256" key="7">
    <source>
        <dbReference type="ARBA" id="ARBA00022703"/>
    </source>
</evidence>
<accession>V5SJE8</accession>
<dbReference type="CDD" id="cd00032">
    <property type="entry name" value="CASc"/>
    <property type="match status" value="1"/>
</dbReference>
<dbReference type="PANTHER" id="PTHR48169:SF7">
    <property type="entry name" value="CASPASE 10"/>
    <property type="match status" value="1"/>
</dbReference>
<dbReference type="InterPro" id="IPR011029">
    <property type="entry name" value="DEATH-like_dom_sf"/>
</dbReference>
<dbReference type="GO" id="GO:0004197">
    <property type="term" value="F:cysteine-type endopeptidase activity"/>
    <property type="evidence" value="ECO:0007669"/>
    <property type="project" value="InterPro"/>
</dbReference>
<evidence type="ECO:0000256" key="16">
    <source>
        <dbReference type="RuleBase" id="RU003971"/>
    </source>
</evidence>
<protein>
    <recommendedName>
        <fullName evidence="15">Caspase-8</fullName>
        <ecNumber evidence="14">3.4.22.61</ecNumber>
    </recommendedName>
</protein>
<feature type="domain" description="Caspase family p10" evidence="19">
    <location>
        <begin position="462"/>
        <end position="556"/>
    </location>
</feature>
<keyword evidence="10" id="KW-0788">Thiol protease</keyword>
<feature type="compositionally biased region" description="Polar residues" evidence="17">
    <location>
        <begin position="235"/>
        <end position="255"/>
    </location>
</feature>
<dbReference type="EMBL" id="KC822928">
    <property type="protein sequence ID" value="AHB50667.1"/>
    <property type="molecule type" value="mRNA"/>
</dbReference>
<keyword evidence="8" id="KW-0677">Repeat</keyword>
<dbReference type="Gene3D" id="3.40.50.1460">
    <property type="match status" value="1"/>
</dbReference>
<dbReference type="PROSITE" id="PS50208">
    <property type="entry name" value="CASPASE_P20"/>
    <property type="match status" value="1"/>
</dbReference>
<dbReference type="InterPro" id="IPR011600">
    <property type="entry name" value="Pept_C14_caspase"/>
</dbReference>
<feature type="domain" description="Caspase family p20" evidence="20">
    <location>
        <begin position="295"/>
        <end position="421"/>
    </location>
</feature>
<dbReference type="PROSITE" id="PS01122">
    <property type="entry name" value="CASPASE_CYS"/>
    <property type="match status" value="1"/>
</dbReference>
<keyword evidence="9" id="KW-0378">Hydrolase</keyword>
<dbReference type="Pfam" id="PF00656">
    <property type="entry name" value="Peptidase_C14"/>
    <property type="match status" value="1"/>
</dbReference>
<dbReference type="InterPro" id="IPR016129">
    <property type="entry name" value="Caspase_his_AS"/>
</dbReference>
<keyword evidence="5" id="KW-0597">Phosphoprotein</keyword>
<organism evidence="21">
    <name type="scientific">Magallana hongkongensis</name>
    <name type="common">Hong Kong oyster</name>
    <name type="synonym">Crassostrea hongkongensis</name>
    <dbReference type="NCBI Taxonomy" id="2653900"/>
    <lineage>
        <taxon>Eukaryota</taxon>
        <taxon>Metazoa</taxon>
        <taxon>Spiralia</taxon>
        <taxon>Lophotrochozoa</taxon>
        <taxon>Mollusca</taxon>
        <taxon>Bivalvia</taxon>
        <taxon>Autobranchia</taxon>
        <taxon>Pteriomorphia</taxon>
        <taxon>Ostreida</taxon>
        <taxon>Ostreoidea</taxon>
        <taxon>Ostreidae</taxon>
        <taxon>Magallana</taxon>
    </lineage>
</organism>
<dbReference type="SMART" id="SM00031">
    <property type="entry name" value="DED"/>
    <property type="match status" value="2"/>
</dbReference>
<dbReference type="InterPro" id="IPR015917">
    <property type="entry name" value="Pept_C14A"/>
</dbReference>
<comment type="similarity">
    <text evidence="3 16">Belongs to the peptidase C14A family.</text>
</comment>
<reference evidence="21" key="1">
    <citation type="journal article" date="2013" name="Fish Shellfish Immunol.">
        <title>Cloning, characterization and expression analysis of a caspase-8 like gene from the Hong Kong oyster, Crassostrea hongkongensis.</title>
        <authorList>
            <person name="Xiang Z."/>
            <person name="Qu F."/>
            <person name="Qi L."/>
            <person name="Zhang Y."/>
            <person name="Tong Y."/>
            <person name="Yu Z."/>
        </authorList>
    </citation>
    <scope>NUCLEOTIDE SEQUENCE</scope>
</reference>
<dbReference type="Gene3D" id="1.10.533.10">
    <property type="entry name" value="Death Domain, Fas"/>
    <property type="match status" value="2"/>
</dbReference>
<dbReference type="GO" id="GO:0005737">
    <property type="term" value="C:cytoplasm"/>
    <property type="evidence" value="ECO:0007669"/>
    <property type="project" value="UniProtKB-SubCell"/>
</dbReference>
<dbReference type="Pfam" id="PF01335">
    <property type="entry name" value="DED"/>
    <property type="match status" value="2"/>
</dbReference>
<dbReference type="PRINTS" id="PR00376">
    <property type="entry name" value="IL1BCENZYME"/>
</dbReference>
<name>V5SJE8_MAGHO</name>
<dbReference type="PROSITE" id="PS50207">
    <property type="entry name" value="CASPASE_P10"/>
    <property type="match status" value="1"/>
</dbReference>
<dbReference type="GO" id="GO:0051604">
    <property type="term" value="P:protein maturation"/>
    <property type="evidence" value="ECO:0007669"/>
    <property type="project" value="UniProtKB-ARBA"/>
</dbReference>
<dbReference type="FunFam" id="3.40.50.1460:FF:000008">
    <property type="entry name" value="caspase-8 isoform X1"/>
    <property type="match status" value="1"/>
</dbReference>
<dbReference type="SMART" id="SM00115">
    <property type="entry name" value="CASc"/>
    <property type="match status" value="1"/>
</dbReference>
<dbReference type="GO" id="GO:0042981">
    <property type="term" value="P:regulation of apoptotic process"/>
    <property type="evidence" value="ECO:0007669"/>
    <property type="project" value="InterPro"/>
</dbReference>
<evidence type="ECO:0000256" key="3">
    <source>
        <dbReference type="ARBA" id="ARBA00010134"/>
    </source>
</evidence>
<keyword evidence="6" id="KW-0645">Protease</keyword>
<dbReference type="AlphaFoldDB" id="V5SJE8"/>
<dbReference type="InterPro" id="IPR001309">
    <property type="entry name" value="Pept_C14_p20"/>
</dbReference>
<evidence type="ECO:0000256" key="1">
    <source>
        <dbReference type="ARBA" id="ARBA00004123"/>
    </source>
</evidence>
<dbReference type="GO" id="GO:0006508">
    <property type="term" value="P:proteolysis"/>
    <property type="evidence" value="ECO:0007669"/>
    <property type="project" value="UniProtKB-KW"/>
</dbReference>
<dbReference type="PROSITE" id="PS50168">
    <property type="entry name" value="DED"/>
    <property type="match status" value="2"/>
</dbReference>
<dbReference type="GO" id="GO:0006915">
    <property type="term" value="P:apoptotic process"/>
    <property type="evidence" value="ECO:0007669"/>
    <property type="project" value="UniProtKB-KW"/>
</dbReference>
<comment type="catalytic activity">
    <reaction evidence="13">
        <text>Strict requirement for Asp at position P1 and has a preferred cleavage sequence of (Leu/Asp/Val)-Glu-Thr-Asp-|-(Gly/Ser/Ala).</text>
        <dbReference type="EC" id="3.4.22.61"/>
    </reaction>
</comment>
<dbReference type="InterPro" id="IPR001875">
    <property type="entry name" value="DED_dom"/>
</dbReference>
<comment type="subcellular location">
    <subcellularLocation>
        <location evidence="2">Cytoplasm</location>
    </subcellularLocation>
    <subcellularLocation>
        <location evidence="1">Nucleus</location>
    </subcellularLocation>
</comment>
<keyword evidence="12" id="KW-0539">Nucleus</keyword>
<keyword evidence="11" id="KW-0865">Zymogen</keyword>
<dbReference type="SUPFAM" id="SSF47986">
    <property type="entry name" value="DEATH domain"/>
    <property type="match status" value="2"/>
</dbReference>
<dbReference type="EC" id="3.4.22.61" evidence="14"/>
<evidence type="ECO:0000259" key="20">
    <source>
        <dbReference type="PROSITE" id="PS50208"/>
    </source>
</evidence>
<evidence type="ECO:0000256" key="12">
    <source>
        <dbReference type="ARBA" id="ARBA00023242"/>
    </source>
</evidence>
<dbReference type="PROSITE" id="PS01121">
    <property type="entry name" value="CASPASE_HIS"/>
    <property type="match status" value="1"/>
</dbReference>
<dbReference type="CDD" id="cd08792">
    <property type="entry name" value="DED_Caspase_8_10_r1"/>
    <property type="match status" value="1"/>
</dbReference>
<dbReference type="GO" id="GO:0032991">
    <property type="term" value="C:protein-containing complex"/>
    <property type="evidence" value="ECO:0007669"/>
    <property type="project" value="UniProtKB-ARBA"/>
</dbReference>
<feature type="compositionally biased region" description="Polar residues" evidence="17">
    <location>
        <begin position="265"/>
        <end position="276"/>
    </location>
</feature>
<evidence type="ECO:0000256" key="10">
    <source>
        <dbReference type="ARBA" id="ARBA00022807"/>
    </source>
</evidence>
<evidence type="ECO:0000256" key="8">
    <source>
        <dbReference type="ARBA" id="ARBA00022737"/>
    </source>
</evidence>
<dbReference type="InterPro" id="IPR029030">
    <property type="entry name" value="Caspase-like_dom_sf"/>
</dbReference>
<evidence type="ECO:0000256" key="13">
    <source>
        <dbReference type="ARBA" id="ARBA00051626"/>
    </source>
</evidence>
<feature type="domain" description="DED" evidence="18">
    <location>
        <begin position="105"/>
        <end position="185"/>
    </location>
</feature>
<evidence type="ECO:0000259" key="18">
    <source>
        <dbReference type="PROSITE" id="PS50168"/>
    </source>
</evidence>
<evidence type="ECO:0000256" key="11">
    <source>
        <dbReference type="ARBA" id="ARBA00023145"/>
    </source>
</evidence>
<evidence type="ECO:0000256" key="14">
    <source>
        <dbReference type="ARBA" id="ARBA00066479"/>
    </source>
</evidence>
<dbReference type="SUPFAM" id="SSF52129">
    <property type="entry name" value="Caspase-like"/>
    <property type="match status" value="1"/>
</dbReference>
<dbReference type="PANTHER" id="PTHR48169">
    <property type="entry name" value="DED DOMAIN-CONTAINING PROTEIN"/>
    <property type="match status" value="1"/>
</dbReference>
<dbReference type="InterPro" id="IPR033139">
    <property type="entry name" value="Caspase_cys_AS"/>
</dbReference>
<proteinExistence type="evidence at transcript level"/>
<feature type="domain" description="DED" evidence="18">
    <location>
        <begin position="8"/>
        <end position="86"/>
    </location>
</feature>
<keyword evidence="7" id="KW-0053">Apoptosis</keyword>
<evidence type="ECO:0000256" key="17">
    <source>
        <dbReference type="SAM" id="MobiDB-lite"/>
    </source>
</evidence>
<keyword evidence="4" id="KW-0963">Cytoplasm</keyword>